<sequence length="143" mass="14861">MPLLLPRAGLALALCLALVGLVTPTAGASSNPPRLSTYISGTSDTGKVTLLACQRRNPTSGNIRIFARIDNRKSRASATATIAIVREGEVVRRQRLETVAERARGPVTSFVVADRPGLRSRVTLTSGSGSSGSLGPLSFATCG</sequence>
<gene>
    <name evidence="2" type="ORF">GCM10023340_34880</name>
</gene>
<evidence type="ECO:0000256" key="1">
    <source>
        <dbReference type="SAM" id="SignalP"/>
    </source>
</evidence>
<name>A0ABP9PZ78_9ACTN</name>
<feature type="signal peptide" evidence="1">
    <location>
        <begin position="1"/>
        <end position="28"/>
    </location>
</feature>
<feature type="chain" id="PRO_5045120772" evidence="1">
    <location>
        <begin position="29"/>
        <end position="143"/>
    </location>
</feature>
<evidence type="ECO:0000313" key="2">
    <source>
        <dbReference type="EMBL" id="GAA5153211.1"/>
    </source>
</evidence>
<dbReference type="RefSeq" id="WP_345461502.1">
    <property type="nucleotide sequence ID" value="NZ_BAABKG010000004.1"/>
</dbReference>
<keyword evidence="1" id="KW-0732">Signal</keyword>
<dbReference type="Proteomes" id="UP001500221">
    <property type="component" value="Unassembled WGS sequence"/>
</dbReference>
<protein>
    <submittedName>
        <fullName evidence="2">Uncharacterized protein</fullName>
    </submittedName>
</protein>
<organism evidence="2 3">
    <name type="scientific">Nocardioides marinquilinus</name>
    <dbReference type="NCBI Taxonomy" id="1210400"/>
    <lineage>
        <taxon>Bacteria</taxon>
        <taxon>Bacillati</taxon>
        <taxon>Actinomycetota</taxon>
        <taxon>Actinomycetes</taxon>
        <taxon>Propionibacteriales</taxon>
        <taxon>Nocardioidaceae</taxon>
        <taxon>Nocardioides</taxon>
    </lineage>
</organism>
<reference evidence="3" key="1">
    <citation type="journal article" date="2019" name="Int. J. Syst. Evol. Microbiol.">
        <title>The Global Catalogue of Microorganisms (GCM) 10K type strain sequencing project: providing services to taxonomists for standard genome sequencing and annotation.</title>
        <authorList>
            <consortium name="The Broad Institute Genomics Platform"/>
            <consortium name="The Broad Institute Genome Sequencing Center for Infectious Disease"/>
            <person name="Wu L."/>
            <person name="Ma J."/>
        </authorList>
    </citation>
    <scope>NUCLEOTIDE SEQUENCE [LARGE SCALE GENOMIC DNA]</scope>
    <source>
        <strain evidence="3">JCM 18459</strain>
    </source>
</reference>
<proteinExistence type="predicted"/>
<accession>A0ABP9PZ78</accession>
<keyword evidence="3" id="KW-1185">Reference proteome</keyword>
<comment type="caution">
    <text evidence="2">The sequence shown here is derived from an EMBL/GenBank/DDBJ whole genome shotgun (WGS) entry which is preliminary data.</text>
</comment>
<evidence type="ECO:0000313" key="3">
    <source>
        <dbReference type="Proteomes" id="UP001500221"/>
    </source>
</evidence>
<dbReference type="EMBL" id="BAABKG010000004">
    <property type="protein sequence ID" value="GAA5153211.1"/>
    <property type="molecule type" value="Genomic_DNA"/>
</dbReference>